<comment type="caution">
    <text evidence="2">The sequence shown here is derived from an EMBL/GenBank/DDBJ whole genome shotgun (WGS) entry which is preliminary data.</text>
</comment>
<dbReference type="EMBL" id="MPUH01002594">
    <property type="protein sequence ID" value="OMJ64986.1"/>
    <property type="molecule type" value="Genomic_DNA"/>
</dbReference>
<dbReference type="AlphaFoldDB" id="A0A1R2AKF7"/>
<evidence type="ECO:0000313" key="2">
    <source>
        <dbReference type="EMBL" id="OMJ64986.1"/>
    </source>
</evidence>
<sequence>MSSKLIVSENKNAKHEERIQKIIESRSLIDKEAKEYKEKHQALQNQFQHKLKEISNEQKKNTKLDKKIEVLRAEFWKKDTALLKINDSSTENYFRNNF</sequence>
<feature type="coiled-coil region" evidence="1">
    <location>
        <begin position="26"/>
        <end position="74"/>
    </location>
</feature>
<organism evidence="2 3">
    <name type="scientific">Stentor coeruleus</name>
    <dbReference type="NCBI Taxonomy" id="5963"/>
    <lineage>
        <taxon>Eukaryota</taxon>
        <taxon>Sar</taxon>
        <taxon>Alveolata</taxon>
        <taxon>Ciliophora</taxon>
        <taxon>Postciliodesmatophora</taxon>
        <taxon>Heterotrichea</taxon>
        <taxon>Heterotrichida</taxon>
        <taxon>Stentoridae</taxon>
        <taxon>Stentor</taxon>
    </lineage>
</organism>
<evidence type="ECO:0000313" key="3">
    <source>
        <dbReference type="Proteomes" id="UP000187209"/>
    </source>
</evidence>
<keyword evidence="3" id="KW-1185">Reference proteome</keyword>
<gene>
    <name evidence="2" type="ORF">SteCoe_40177</name>
</gene>
<reference evidence="2 3" key="1">
    <citation type="submission" date="2016-11" db="EMBL/GenBank/DDBJ databases">
        <title>The macronuclear genome of Stentor coeruleus: a giant cell with tiny introns.</title>
        <authorList>
            <person name="Slabodnick M."/>
            <person name="Ruby J.G."/>
            <person name="Reiff S.B."/>
            <person name="Swart E.C."/>
            <person name="Gosai S."/>
            <person name="Prabakaran S."/>
            <person name="Witkowska E."/>
            <person name="Larue G.E."/>
            <person name="Fisher S."/>
            <person name="Freeman R.M."/>
            <person name="Gunawardena J."/>
            <person name="Chu W."/>
            <person name="Stover N.A."/>
            <person name="Gregory B.D."/>
            <person name="Nowacki M."/>
            <person name="Derisi J."/>
            <person name="Roy S.W."/>
            <person name="Marshall W.F."/>
            <person name="Sood P."/>
        </authorList>
    </citation>
    <scope>NUCLEOTIDE SEQUENCE [LARGE SCALE GENOMIC DNA]</scope>
    <source>
        <strain evidence="2">WM001</strain>
    </source>
</reference>
<name>A0A1R2AKF7_9CILI</name>
<evidence type="ECO:0008006" key="4">
    <source>
        <dbReference type="Google" id="ProtNLM"/>
    </source>
</evidence>
<evidence type="ECO:0000256" key="1">
    <source>
        <dbReference type="SAM" id="Coils"/>
    </source>
</evidence>
<proteinExistence type="predicted"/>
<protein>
    <recommendedName>
        <fullName evidence="4">DUF4200 domain-containing protein</fullName>
    </recommendedName>
</protein>
<dbReference type="Proteomes" id="UP000187209">
    <property type="component" value="Unassembled WGS sequence"/>
</dbReference>
<keyword evidence="1" id="KW-0175">Coiled coil</keyword>
<accession>A0A1R2AKF7</accession>